<comment type="caution">
    <text evidence="1">The sequence shown here is derived from an EMBL/GenBank/DDBJ whole genome shotgun (WGS) entry which is preliminary data.</text>
</comment>
<dbReference type="EMBL" id="JBHRZG010000004">
    <property type="protein sequence ID" value="MFC3832145.1"/>
    <property type="molecule type" value="Genomic_DNA"/>
</dbReference>
<evidence type="ECO:0008006" key="3">
    <source>
        <dbReference type="Google" id="ProtNLM"/>
    </source>
</evidence>
<dbReference type="RefSeq" id="WP_322473386.1">
    <property type="nucleotide sequence ID" value="NZ_JBHRZG010000004.1"/>
</dbReference>
<proteinExistence type="predicted"/>
<sequence>MTGATPVPHADLQSLNPLVGTWAVSGDATGRVVYAWMPGGFFLVQHFDLLHGGRPIRGTEFIGHLHPYGGEPSADLHSRVYSDTDGMTLDYVYELAGDTLTIWSGGRGSPAFYRGTFGDDGARVTGGWQWPGGGYATEMTRLRPHDDPPA</sequence>
<keyword evidence="2" id="KW-1185">Reference proteome</keyword>
<reference evidence="2" key="1">
    <citation type="journal article" date="2019" name="Int. J. Syst. Evol. Microbiol.">
        <title>The Global Catalogue of Microorganisms (GCM) 10K type strain sequencing project: providing services to taxonomists for standard genome sequencing and annotation.</title>
        <authorList>
            <consortium name="The Broad Institute Genomics Platform"/>
            <consortium name="The Broad Institute Genome Sequencing Center for Infectious Disease"/>
            <person name="Wu L."/>
            <person name="Ma J."/>
        </authorList>
    </citation>
    <scope>NUCLEOTIDE SEQUENCE [LARGE SCALE GENOMIC DNA]</scope>
    <source>
        <strain evidence="2">CCTCC AB 2017081</strain>
    </source>
</reference>
<gene>
    <name evidence="1" type="ORF">ACFOSB_04690</name>
</gene>
<dbReference type="Proteomes" id="UP001595803">
    <property type="component" value="Unassembled WGS sequence"/>
</dbReference>
<organism evidence="1 2">
    <name type="scientific">Deinococcus rufus</name>
    <dbReference type="NCBI Taxonomy" id="2136097"/>
    <lineage>
        <taxon>Bacteria</taxon>
        <taxon>Thermotogati</taxon>
        <taxon>Deinococcota</taxon>
        <taxon>Deinococci</taxon>
        <taxon>Deinococcales</taxon>
        <taxon>Deinococcaceae</taxon>
        <taxon>Deinococcus</taxon>
    </lineage>
</organism>
<protein>
    <recommendedName>
        <fullName evidence="3">DUF1579 domain-containing protein</fullName>
    </recommendedName>
</protein>
<accession>A0ABV7Z575</accession>
<name>A0ABV7Z575_9DEIO</name>
<evidence type="ECO:0000313" key="2">
    <source>
        <dbReference type="Proteomes" id="UP001595803"/>
    </source>
</evidence>
<evidence type="ECO:0000313" key="1">
    <source>
        <dbReference type="EMBL" id="MFC3832145.1"/>
    </source>
</evidence>